<dbReference type="OMA" id="NNWHTDV"/>
<gene>
    <name evidence="9" type="ORF">MAPG_05328</name>
</gene>
<feature type="region of interest" description="Disordered" evidence="7">
    <location>
        <begin position="16"/>
        <end position="35"/>
    </location>
</feature>
<dbReference type="EMBL" id="GL876969">
    <property type="protein sequence ID" value="KLU86314.1"/>
    <property type="molecule type" value="Genomic_DNA"/>
</dbReference>
<dbReference type="InterPro" id="IPR003819">
    <property type="entry name" value="TauD/TfdA-like"/>
</dbReference>
<dbReference type="VEuPathDB" id="FungiDB:MAPG_05328"/>
<dbReference type="GO" id="GO:0046872">
    <property type="term" value="F:metal ion binding"/>
    <property type="evidence" value="ECO:0007669"/>
    <property type="project" value="UniProtKB-KW"/>
</dbReference>
<dbReference type="Proteomes" id="UP000011715">
    <property type="component" value="Unassembled WGS sequence"/>
</dbReference>
<evidence type="ECO:0000313" key="11">
    <source>
        <dbReference type="Proteomes" id="UP000011715"/>
    </source>
</evidence>
<keyword evidence="5" id="KW-0560">Oxidoreductase</keyword>
<reference evidence="9" key="3">
    <citation type="submission" date="2011-03" db="EMBL/GenBank/DDBJ databases">
        <title>Annotation of Magnaporthe poae ATCC 64411.</title>
        <authorList>
            <person name="Ma L.-J."/>
            <person name="Dead R."/>
            <person name="Young S.K."/>
            <person name="Zeng Q."/>
            <person name="Gargeya S."/>
            <person name="Fitzgerald M."/>
            <person name="Haas B."/>
            <person name="Abouelleil A."/>
            <person name="Alvarado L."/>
            <person name="Arachchi H.M."/>
            <person name="Berlin A."/>
            <person name="Brown A."/>
            <person name="Chapman S.B."/>
            <person name="Chen Z."/>
            <person name="Dunbar C."/>
            <person name="Freedman E."/>
            <person name="Gearin G."/>
            <person name="Gellesch M."/>
            <person name="Goldberg J."/>
            <person name="Griggs A."/>
            <person name="Gujja S."/>
            <person name="Heiman D."/>
            <person name="Howarth C."/>
            <person name="Larson L."/>
            <person name="Lui A."/>
            <person name="MacDonald P.J.P."/>
            <person name="Mehta T."/>
            <person name="Montmayeur A."/>
            <person name="Murphy C."/>
            <person name="Neiman D."/>
            <person name="Pearson M."/>
            <person name="Priest M."/>
            <person name="Roberts A."/>
            <person name="Saif S."/>
            <person name="Shea T."/>
            <person name="Shenoy N."/>
            <person name="Sisk P."/>
            <person name="Stolte C."/>
            <person name="Sykes S."/>
            <person name="Yandava C."/>
            <person name="Wortman J."/>
            <person name="Nusbaum C."/>
            <person name="Birren B."/>
        </authorList>
    </citation>
    <scope>NUCLEOTIDE SEQUENCE</scope>
    <source>
        <strain evidence="9">ATCC 64411</strain>
    </source>
</reference>
<evidence type="ECO:0000256" key="2">
    <source>
        <dbReference type="ARBA" id="ARBA00005896"/>
    </source>
</evidence>
<dbReference type="GO" id="GO:0016706">
    <property type="term" value="F:2-oxoglutarate-dependent dioxygenase activity"/>
    <property type="evidence" value="ECO:0007669"/>
    <property type="project" value="TreeGrafter"/>
</dbReference>
<evidence type="ECO:0000259" key="8">
    <source>
        <dbReference type="Pfam" id="PF02668"/>
    </source>
</evidence>
<dbReference type="OrthoDB" id="10257314at2759"/>
<dbReference type="SUPFAM" id="SSF51197">
    <property type="entry name" value="Clavaminate synthase-like"/>
    <property type="match status" value="1"/>
</dbReference>
<organism evidence="10 11">
    <name type="scientific">Magnaporthiopsis poae (strain ATCC 64411 / 73-15)</name>
    <name type="common">Kentucky bluegrass fungus</name>
    <name type="synonym">Magnaporthe poae</name>
    <dbReference type="NCBI Taxonomy" id="644358"/>
    <lineage>
        <taxon>Eukaryota</taxon>
        <taxon>Fungi</taxon>
        <taxon>Dikarya</taxon>
        <taxon>Ascomycota</taxon>
        <taxon>Pezizomycotina</taxon>
        <taxon>Sordariomycetes</taxon>
        <taxon>Sordariomycetidae</taxon>
        <taxon>Magnaporthales</taxon>
        <taxon>Magnaporthaceae</taxon>
        <taxon>Magnaporthiopsis</taxon>
    </lineage>
</organism>
<evidence type="ECO:0000256" key="1">
    <source>
        <dbReference type="ARBA" id="ARBA00001954"/>
    </source>
</evidence>
<dbReference type="Pfam" id="PF02668">
    <property type="entry name" value="TauD"/>
    <property type="match status" value="1"/>
</dbReference>
<dbReference type="Gene3D" id="3.60.130.10">
    <property type="entry name" value="Clavaminate synthase-like"/>
    <property type="match status" value="1"/>
</dbReference>
<name>A0A0C4DZ39_MAGP6</name>
<dbReference type="InterPro" id="IPR051323">
    <property type="entry name" value="AtsK-like"/>
</dbReference>
<keyword evidence="11" id="KW-1185">Reference proteome</keyword>
<evidence type="ECO:0000256" key="4">
    <source>
        <dbReference type="ARBA" id="ARBA00022964"/>
    </source>
</evidence>
<comment type="cofactor">
    <cofactor evidence="1">
        <name>Fe(2+)</name>
        <dbReference type="ChEBI" id="CHEBI:29033"/>
    </cofactor>
</comment>
<evidence type="ECO:0000256" key="7">
    <source>
        <dbReference type="SAM" id="MobiDB-lite"/>
    </source>
</evidence>
<keyword evidence="4" id="KW-0223">Dioxygenase</keyword>
<reference evidence="10" key="4">
    <citation type="journal article" date="2015" name="G3 (Bethesda)">
        <title>Genome sequences of three phytopathogenic species of the Magnaporthaceae family of fungi.</title>
        <authorList>
            <person name="Okagaki L.H."/>
            <person name="Nunes C.C."/>
            <person name="Sailsbery J."/>
            <person name="Clay B."/>
            <person name="Brown D."/>
            <person name="John T."/>
            <person name="Oh Y."/>
            <person name="Young N."/>
            <person name="Fitzgerald M."/>
            <person name="Haas B.J."/>
            <person name="Zeng Q."/>
            <person name="Young S."/>
            <person name="Adiconis X."/>
            <person name="Fan L."/>
            <person name="Levin J.Z."/>
            <person name="Mitchell T.K."/>
            <person name="Okubara P.A."/>
            <person name="Farman M.L."/>
            <person name="Kohn L.M."/>
            <person name="Birren B."/>
            <person name="Ma L.-J."/>
            <person name="Dean R.A."/>
        </authorList>
    </citation>
    <scope>NUCLEOTIDE SEQUENCE</scope>
    <source>
        <strain evidence="10">ATCC 64411 / 73-15</strain>
    </source>
</reference>
<comment type="similarity">
    <text evidence="2">Belongs to the TfdA dioxygenase family.</text>
</comment>
<accession>A0A0C4DZ39</accession>
<keyword evidence="6" id="KW-0408">Iron</keyword>
<protein>
    <recommendedName>
        <fullName evidence="8">TauD/TfdA-like domain-containing protein</fullName>
    </recommendedName>
</protein>
<reference evidence="9" key="2">
    <citation type="submission" date="2010-05" db="EMBL/GenBank/DDBJ databases">
        <title>The Genome Sequence of Magnaporthe poae strain ATCC 64411.</title>
        <authorList>
            <consortium name="The Broad Institute Genome Sequencing Platform"/>
            <consortium name="Broad Institute Genome Sequencing Center for Infectious Disease"/>
            <person name="Ma L.-J."/>
            <person name="Dead R."/>
            <person name="Young S."/>
            <person name="Zeng Q."/>
            <person name="Koehrsen M."/>
            <person name="Alvarado L."/>
            <person name="Berlin A."/>
            <person name="Chapman S.B."/>
            <person name="Chen Z."/>
            <person name="Freedman E."/>
            <person name="Gellesch M."/>
            <person name="Goldberg J."/>
            <person name="Griggs A."/>
            <person name="Gujja S."/>
            <person name="Heilman E.R."/>
            <person name="Heiman D."/>
            <person name="Hepburn T."/>
            <person name="Howarth C."/>
            <person name="Jen D."/>
            <person name="Larson L."/>
            <person name="Mehta T."/>
            <person name="Neiman D."/>
            <person name="Pearson M."/>
            <person name="Roberts A."/>
            <person name="Saif S."/>
            <person name="Shea T."/>
            <person name="Shenoy N."/>
            <person name="Sisk P."/>
            <person name="Stolte C."/>
            <person name="Sykes S."/>
            <person name="Walk T."/>
            <person name="White J."/>
            <person name="Yandava C."/>
            <person name="Haas B."/>
            <person name="Nusbaum C."/>
            <person name="Birren B."/>
        </authorList>
    </citation>
    <scope>NUCLEOTIDE SEQUENCE</scope>
    <source>
        <strain evidence="9">ATCC 64411</strain>
    </source>
</reference>
<proteinExistence type="inferred from homology"/>
<evidence type="ECO:0000256" key="3">
    <source>
        <dbReference type="ARBA" id="ARBA00022723"/>
    </source>
</evidence>
<dbReference type="AlphaFoldDB" id="A0A0C4DZ39"/>
<dbReference type="EnsemblFungi" id="MAPG_05328T0">
    <property type="protein sequence ID" value="MAPG_05328T0"/>
    <property type="gene ID" value="MAPG_05328"/>
</dbReference>
<keyword evidence="3" id="KW-0479">Metal-binding</keyword>
<dbReference type="STRING" id="644358.A0A0C4DZ39"/>
<dbReference type="InterPro" id="IPR042098">
    <property type="entry name" value="TauD-like_sf"/>
</dbReference>
<dbReference type="PANTHER" id="PTHR30468:SF9">
    <property type="entry name" value="ALPHA-KETOGLUTARATE-DEPENDENT TAURINE DIOXYGENASE (AFU_ORTHOLOGUE AFUA_3G01010)"/>
    <property type="match status" value="1"/>
</dbReference>
<dbReference type="FunFam" id="3.60.130.10:FF:000008">
    <property type="entry name" value="Alpha-ketoglutarate-dependent taurine dioxygenase"/>
    <property type="match status" value="1"/>
</dbReference>
<evidence type="ECO:0000256" key="6">
    <source>
        <dbReference type="ARBA" id="ARBA00023004"/>
    </source>
</evidence>
<dbReference type="eggNOG" id="ENOG502R0XT">
    <property type="taxonomic scope" value="Eukaryota"/>
</dbReference>
<sequence>MSPAAVEYVPVDPVIPKSNTKAPFKPKQDLPLPEGARKRLEKAGIDLSNGYPHWPATPLYVQDVQNLRSKEREHVEPGLRADKEKKALLGAATKVTDLTAYIGTEIEGLQLKDLTPQQRDELALLVAERSVVFFRDQDLSPQDQLELGRHFGEIEVHAQVPHVPGLPGVNTMWPDLQAATNPGPTSFRRPGGASRWHTDLVHELHPAGVTHLHNDTIPPVGGDTLWASGYAAYEKLSPAFRKLIDPLQAVYRSAHTYLDRDDPTSGPKHVERVHPIVRVHPATGWKALWVNRAMTDRLVGFDRPESDAILNHLYHVYESNVDIQLRFKWTPRTSAIWDNRITMHNASWDYAGRHPRHGTRVTTLAEKPFNDPNAPTRREALGLLFDDEIDGPAGVTAGVTNVKV</sequence>
<dbReference type="EMBL" id="ADBL01001262">
    <property type="status" value="NOT_ANNOTATED_CDS"/>
    <property type="molecule type" value="Genomic_DNA"/>
</dbReference>
<evidence type="ECO:0000313" key="10">
    <source>
        <dbReference type="EnsemblFungi" id="MAPG_05328T0"/>
    </source>
</evidence>
<dbReference type="PANTHER" id="PTHR30468">
    <property type="entry name" value="ALPHA-KETOGLUTARATE-DEPENDENT SULFONATE DIOXYGENASE"/>
    <property type="match status" value="1"/>
</dbReference>
<evidence type="ECO:0000256" key="5">
    <source>
        <dbReference type="ARBA" id="ARBA00023002"/>
    </source>
</evidence>
<reference evidence="11" key="1">
    <citation type="submission" date="2010-05" db="EMBL/GenBank/DDBJ databases">
        <title>The genome sequence of Magnaporthe poae strain ATCC 64411.</title>
        <authorList>
            <person name="Ma L.-J."/>
            <person name="Dead R."/>
            <person name="Young S."/>
            <person name="Zeng Q."/>
            <person name="Koehrsen M."/>
            <person name="Alvarado L."/>
            <person name="Berlin A."/>
            <person name="Chapman S.B."/>
            <person name="Chen Z."/>
            <person name="Freedman E."/>
            <person name="Gellesch M."/>
            <person name="Goldberg J."/>
            <person name="Griggs A."/>
            <person name="Gujja S."/>
            <person name="Heilman E.R."/>
            <person name="Heiman D."/>
            <person name="Hepburn T."/>
            <person name="Howarth C."/>
            <person name="Jen D."/>
            <person name="Larson L."/>
            <person name="Mehta T."/>
            <person name="Neiman D."/>
            <person name="Pearson M."/>
            <person name="Roberts A."/>
            <person name="Saif S."/>
            <person name="Shea T."/>
            <person name="Shenoy N."/>
            <person name="Sisk P."/>
            <person name="Stolte C."/>
            <person name="Sykes S."/>
            <person name="Walk T."/>
            <person name="White J."/>
            <person name="Yandava C."/>
            <person name="Haas B."/>
            <person name="Nusbaum C."/>
            <person name="Birren B."/>
        </authorList>
    </citation>
    <scope>NUCLEOTIDE SEQUENCE [LARGE SCALE GENOMIC DNA]</scope>
    <source>
        <strain evidence="11">ATCC 64411 / 73-15</strain>
    </source>
</reference>
<reference evidence="10" key="5">
    <citation type="submission" date="2015-06" db="UniProtKB">
        <authorList>
            <consortium name="EnsemblFungi"/>
        </authorList>
    </citation>
    <scope>IDENTIFICATION</scope>
    <source>
        <strain evidence="10">ATCC 64411</strain>
    </source>
</reference>
<feature type="domain" description="TauD/TfdA-like" evidence="8">
    <location>
        <begin position="95"/>
        <end position="362"/>
    </location>
</feature>
<evidence type="ECO:0000313" key="9">
    <source>
        <dbReference type="EMBL" id="KLU86314.1"/>
    </source>
</evidence>
<dbReference type="GO" id="GO:0005737">
    <property type="term" value="C:cytoplasm"/>
    <property type="evidence" value="ECO:0007669"/>
    <property type="project" value="TreeGrafter"/>
</dbReference>